<name>A0AAW0R5K8_9PEZI</name>
<dbReference type="EMBL" id="JAQQWP010000002">
    <property type="protein sequence ID" value="KAK8129182.1"/>
    <property type="molecule type" value="Genomic_DNA"/>
</dbReference>
<reference evidence="3 4" key="1">
    <citation type="submission" date="2023-01" db="EMBL/GenBank/DDBJ databases">
        <title>Analysis of 21 Apiospora genomes using comparative genomics revels a genus with tremendous synthesis potential of carbohydrate active enzymes and secondary metabolites.</title>
        <authorList>
            <person name="Sorensen T."/>
        </authorList>
    </citation>
    <scope>NUCLEOTIDE SEQUENCE [LARGE SCALE GENOMIC DNA]</scope>
    <source>
        <strain evidence="3 4">CBS 117206</strain>
    </source>
</reference>
<dbReference type="GO" id="GO:0008195">
    <property type="term" value="F:phosphatidate phosphatase activity"/>
    <property type="evidence" value="ECO:0007669"/>
    <property type="project" value="InterPro"/>
</dbReference>
<evidence type="ECO:0000256" key="1">
    <source>
        <dbReference type="SAM" id="MobiDB-lite"/>
    </source>
</evidence>
<dbReference type="AlphaFoldDB" id="A0AAW0R5K8"/>
<evidence type="ECO:0000313" key="3">
    <source>
        <dbReference type="EMBL" id="KAK8129182.1"/>
    </source>
</evidence>
<feature type="region of interest" description="Disordered" evidence="1">
    <location>
        <begin position="1"/>
        <end position="20"/>
    </location>
</feature>
<evidence type="ECO:0000259" key="2">
    <source>
        <dbReference type="Pfam" id="PF09949"/>
    </source>
</evidence>
<protein>
    <submittedName>
        <fullName evidence="3">Phosphatidate phosphatase APP1</fullName>
    </submittedName>
</protein>
<feature type="compositionally biased region" description="Basic and acidic residues" evidence="1">
    <location>
        <begin position="10"/>
        <end position="20"/>
    </location>
</feature>
<evidence type="ECO:0000313" key="4">
    <source>
        <dbReference type="Proteomes" id="UP001392437"/>
    </source>
</evidence>
<sequence>MAASFAISDDMQRRTRKERGFDKAEADLPVFTKTTVKPRSSTLSANGKLGDILSYLGSRNPLPRQVAADDTVWMLDNTAYKNPQSGQWEAEFVTAVLEQEPSCKVVDAVSSIARKLDLGENDASYATIEERIQPFIQDIRPGTQVKALQAGSNLLKLGPGGRNGISSDVKPAEKSGDHPNIAPSFAQVPDGANGVLMMKTFFAEPEGWSVISDIDDTIKITMTSDPIGILRSTFIDTPQPCPGMPELYKFIASLIKESSPFFYLSASPYNLYPFLRDFREKHYPHGTIVLRDSSWMSLPGLLSSVTLGTEQYKTDRMTKIHDWLPNRKFMCIGDSTQADPESYGKMYRKYPGWVKLILIRKVTDIAALGIEAKNEPERFEKAFKDVPRERWHVFEDAAECKAIIQKMMASES</sequence>
<keyword evidence="4" id="KW-1185">Reference proteome</keyword>
<dbReference type="PANTHER" id="PTHR28208">
    <property type="entry name" value="PHOSPHATIDATE PHOSPHATASE APP1"/>
    <property type="match status" value="1"/>
</dbReference>
<organism evidence="3 4">
    <name type="scientific">Apiospora kogelbergensis</name>
    <dbReference type="NCBI Taxonomy" id="1337665"/>
    <lineage>
        <taxon>Eukaryota</taxon>
        <taxon>Fungi</taxon>
        <taxon>Dikarya</taxon>
        <taxon>Ascomycota</taxon>
        <taxon>Pezizomycotina</taxon>
        <taxon>Sordariomycetes</taxon>
        <taxon>Xylariomycetidae</taxon>
        <taxon>Amphisphaeriales</taxon>
        <taxon>Apiosporaceae</taxon>
        <taxon>Apiospora</taxon>
    </lineage>
</organism>
<accession>A0AAW0R5K8</accession>
<comment type="caution">
    <text evidence="3">The sequence shown here is derived from an EMBL/GenBank/DDBJ whole genome shotgun (WGS) entry which is preliminary data.</text>
</comment>
<dbReference type="Proteomes" id="UP001392437">
    <property type="component" value="Unassembled WGS sequence"/>
</dbReference>
<dbReference type="Pfam" id="PF09949">
    <property type="entry name" value="APP1_cat"/>
    <property type="match status" value="1"/>
</dbReference>
<dbReference type="PANTHER" id="PTHR28208:SF1">
    <property type="entry name" value="FILAMENT ORGANIZATION PROTEIN APP1-LIKE, PUTATIVE (AFU_ORTHOLOGUE AFUA_1G06650)-RELATED"/>
    <property type="match status" value="1"/>
</dbReference>
<dbReference type="InterPro" id="IPR052935">
    <property type="entry name" value="Mg2+_PAP"/>
</dbReference>
<dbReference type="InterPro" id="IPR019236">
    <property type="entry name" value="APP1_cat"/>
</dbReference>
<proteinExistence type="predicted"/>
<feature type="domain" description="Phosphatidate phosphatase APP1 catalytic" evidence="2">
    <location>
        <begin position="208"/>
        <end position="361"/>
    </location>
</feature>
<gene>
    <name evidence="3" type="ORF">PG999_001562</name>
</gene>
<dbReference type="GO" id="GO:0030479">
    <property type="term" value="C:actin cortical patch"/>
    <property type="evidence" value="ECO:0007669"/>
    <property type="project" value="TreeGrafter"/>
</dbReference>